<dbReference type="OrthoDB" id="10255768at2759"/>
<organism evidence="14 15">
    <name type="scientific">Hanseniaspora valbyensis NRRL Y-1626</name>
    <dbReference type="NCBI Taxonomy" id="766949"/>
    <lineage>
        <taxon>Eukaryota</taxon>
        <taxon>Fungi</taxon>
        <taxon>Dikarya</taxon>
        <taxon>Ascomycota</taxon>
        <taxon>Saccharomycotina</taxon>
        <taxon>Saccharomycetes</taxon>
        <taxon>Saccharomycodales</taxon>
        <taxon>Saccharomycodaceae</taxon>
        <taxon>Hanseniaspora</taxon>
    </lineage>
</organism>
<comment type="function">
    <text evidence="9">The 26S proteasome is involved in the ATP-dependent degradation of ubiquitinated proteins. The regulatory (or ATPase) complex confers ATP dependency and substrate specificity to the 26S complex.</text>
</comment>
<evidence type="ECO:0000256" key="8">
    <source>
        <dbReference type="ARBA" id="ARBA00023242"/>
    </source>
</evidence>
<keyword evidence="4" id="KW-0963">Cytoplasm</keyword>
<dbReference type="SUPFAM" id="SSF52540">
    <property type="entry name" value="P-loop containing nucleoside triphosphate hydrolases"/>
    <property type="match status" value="1"/>
</dbReference>
<comment type="caution">
    <text evidence="14">The sequence shown here is derived from an EMBL/GenBank/DDBJ whole genome shotgun (WGS) entry which is preliminary data.</text>
</comment>
<sequence length="429" mass="48347">MSEISAANADINNTNKSLLEKLQSKYQQQLKDNNNNNNNGSGNDNSDDYLKYKKLEKELELLTIQEQYIKKEFNHLNNELIKSKEEILKIQSVPLVIGQFLEIIDNDTAIVTSTTGMNYVVKILSTLDKELLKPSTTVALHRHSNAIVKILPPDSDSSISIMSADDKPDVTFNDVGGLDVQKQEIREAIELPLLQKDLYEQIGIDPPRGVLLYGPPGTGKTMLVKAVANATKASFIKVNGSEFVHKYLGEGPRMVRDVFRLARENAPSIIFIDEVDSIATKRFDAQTGSDREVQRILIELLTQMDGFDQQTNVKVIMATNRQDTLDPALLRPGRLDRKIEFPSLKDRRERRLIFNTVSEKMNLSPECDLDSLISRNDPLSGAIITAIMQEAGLRAIRKNRYVILQTDLEEAYAAQVKSTDDSNKFDFYK</sequence>
<dbReference type="InterPro" id="IPR003960">
    <property type="entry name" value="ATPase_AAA_CS"/>
</dbReference>
<dbReference type="AlphaFoldDB" id="A0A1B7TC63"/>
<dbReference type="GO" id="GO:0010498">
    <property type="term" value="P:proteasomal protein catabolic process"/>
    <property type="evidence" value="ECO:0007669"/>
    <property type="project" value="UniProtKB-ARBA"/>
</dbReference>
<dbReference type="GO" id="GO:0008540">
    <property type="term" value="C:proteasome regulatory particle, base subcomplex"/>
    <property type="evidence" value="ECO:0007669"/>
    <property type="project" value="UniProtKB-ARBA"/>
</dbReference>
<evidence type="ECO:0000256" key="7">
    <source>
        <dbReference type="ARBA" id="ARBA00022942"/>
    </source>
</evidence>
<evidence type="ECO:0000256" key="10">
    <source>
        <dbReference type="ARBA" id="ARBA00068703"/>
    </source>
</evidence>
<evidence type="ECO:0000256" key="1">
    <source>
        <dbReference type="ARBA" id="ARBA00004123"/>
    </source>
</evidence>
<dbReference type="FunFam" id="1.10.8.60:FF:000020">
    <property type="entry name" value="26S protease regulatory subunit 6B"/>
    <property type="match status" value="1"/>
</dbReference>
<dbReference type="Gene3D" id="2.40.50.140">
    <property type="entry name" value="Nucleic acid-binding proteins"/>
    <property type="match status" value="1"/>
</dbReference>
<reference evidence="15" key="1">
    <citation type="journal article" date="2016" name="Proc. Natl. Acad. Sci. U.S.A.">
        <title>Comparative genomics of biotechnologically important yeasts.</title>
        <authorList>
            <person name="Riley R."/>
            <person name="Haridas S."/>
            <person name="Wolfe K.H."/>
            <person name="Lopes M.R."/>
            <person name="Hittinger C.T."/>
            <person name="Goeker M."/>
            <person name="Salamov A.A."/>
            <person name="Wisecaver J.H."/>
            <person name="Long T.M."/>
            <person name="Calvey C.H."/>
            <person name="Aerts A.L."/>
            <person name="Barry K.W."/>
            <person name="Choi C."/>
            <person name="Clum A."/>
            <person name="Coughlan A.Y."/>
            <person name="Deshpande S."/>
            <person name="Douglass A.P."/>
            <person name="Hanson S.J."/>
            <person name="Klenk H.-P."/>
            <person name="LaButti K.M."/>
            <person name="Lapidus A."/>
            <person name="Lindquist E.A."/>
            <person name="Lipzen A.M."/>
            <person name="Meier-Kolthoff J.P."/>
            <person name="Ohm R.A."/>
            <person name="Otillar R.P."/>
            <person name="Pangilinan J.L."/>
            <person name="Peng Y."/>
            <person name="Rokas A."/>
            <person name="Rosa C.A."/>
            <person name="Scheuner C."/>
            <person name="Sibirny A.A."/>
            <person name="Slot J.C."/>
            <person name="Stielow J.B."/>
            <person name="Sun H."/>
            <person name="Kurtzman C.P."/>
            <person name="Blackwell M."/>
            <person name="Grigoriev I.V."/>
            <person name="Jeffries T.W."/>
        </authorList>
    </citation>
    <scope>NUCLEOTIDE SEQUENCE [LARGE SCALE GENOMIC DNA]</scope>
    <source>
        <strain evidence="15">NRRL Y-1626</strain>
    </source>
</reference>
<protein>
    <recommendedName>
        <fullName evidence="10">26S proteasome regulatory subunit 6B homolog</fullName>
    </recommendedName>
</protein>
<dbReference type="FunFam" id="2.40.50.140:FF:000046">
    <property type="entry name" value="26S protease regulatory subunit 6B"/>
    <property type="match status" value="1"/>
</dbReference>
<dbReference type="InterPro" id="IPR032501">
    <property type="entry name" value="Prot_ATP_ID_OB_2nd"/>
</dbReference>
<dbReference type="GO" id="GO:0010604">
    <property type="term" value="P:positive regulation of macromolecule metabolic process"/>
    <property type="evidence" value="ECO:0007669"/>
    <property type="project" value="UniProtKB-ARBA"/>
</dbReference>
<evidence type="ECO:0000259" key="13">
    <source>
        <dbReference type="SMART" id="SM00382"/>
    </source>
</evidence>
<keyword evidence="5 11" id="KW-0547">Nucleotide-binding</keyword>
<keyword evidence="15" id="KW-1185">Reference proteome</keyword>
<dbReference type="GO" id="GO:0005634">
    <property type="term" value="C:nucleus"/>
    <property type="evidence" value="ECO:0007669"/>
    <property type="project" value="UniProtKB-SubCell"/>
</dbReference>
<evidence type="ECO:0000256" key="11">
    <source>
        <dbReference type="RuleBase" id="RU003651"/>
    </source>
</evidence>
<feature type="coiled-coil region" evidence="12">
    <location>
        <begin position="19"/>
        <end position="72"/>
    </location>
</feature>
<evidence type="ECO:0000256" key="6">
    <source>
        <dbReference type="ARBA" id="ARBA00022840"/>
    </source>
</evidence>
<dbReference type="InterPro" id="IPR003959">
    <property type="entry name" value="ATPase_AAA_core"/>
</dbReference>
<dbReference type="Gene3D" id="1.10.8.60">
    <property type="match status" value="1"/>
</dbReference>
<dbReference type="InterPro" id="IPR050221">
    <property type="entry name" value="26S_Proteasome_ATPase"/>
</dbReference>
<keyword evidence="6 11" id="KW-0067">ATP-binding</keyword>
<keyword evidence="7 14" id="KW-0647">Proteasome</keyword>
<dbReference type="Pfam" id="PF16450">
    <property type="entry name" value="Prot_ATP_ID_OB_C"/>
    <property type="match status" value="1"/>
</dbReference>
<evidence type="ECO:0000256" key="12">
    <source>
        <dbReference type="SAM" id="Coils"/>
    </source>
</evidence>
<dbReference type="PANTHER" id="PTHR23073">
    <property type="entry name" value="26S PROTEASOME REGULATORY SUBUNIT"/>
    <property type="match status" value="1"/>
</dbReference>
<dbReference type="EMBL" id="LXPE01000019">
    <property type="protein sequence ID" value="OBA26339.1"/>
    <property type="molecule type" value="Genomic_DNA"/>
</dbReference>
<accession>A0A1B7TC63</accession>
<dbReference type="InterPro" id="IPR003593">
    <property type="entry name" value="AAA+_ATPase"/>
</dbReference>
<comment type="subcellular location">
    <subcellularLocation>
        <location evidence="2">Cytoplasm</location>
    </subcellularLocation>
    <subcellularLocation>
        <location evidence="1">Nucleus</location>
    </subcellularLocation>
</comment>
<keyword evidence="12" id="KW-0175">Coiled coil</keyword>
<proteinExistence type="inferred from homology"/>
<evidence type="ECO:0000256" key="2">
    <source>
        <dbReference type="ARBA" id="ARBA00004496"/>
    </source>
</evidence>
<dbReference type="Proteomes" id="UP000092321">
    <property type="component" value="Unassembled WGS sequence"/>
</dbReference>
<name>A0A1B7TC63_9ASCO</name>
<evidence type="ECO:0000256" key="4">
    <source>
        <dbReference type="ARBA" id="ARBA00022490"/>
    </source>
</evidence>
<dbReference type="GO" id="GO:0005524">
    <property type="term" value="F:ATP binding"/>
    <property type="evidence" value="ECO:0007669"/>
    <property type="project" value="UniProtKB-KW"/>
</dbReference>
<dbReference type="InterPro" id="IPR012340">
    <property type="entry name" value="NA-bd_OB-fold"/>
</dbReference>
<dbReference type="Gene3D" id="3.40.50.300">
    <property type="entry name" value="P-loop containing nucleotide triphosphate hydrolases"/>
    <property type="match status" value="1"/>
</dbReference>
<evidence type="ECO:0000256" key="9">
    <source>
        <dbReference type="ARBA" id="ARBA00024661"/>
    </source>
</evidence>
<dbReference type="SMART" id="SM00382">
    <property type="entry name" value="AAA"/>
    <property type="match status" value="1"/>
</dbReference>
<keyword evidence="8" id="KW-0539">Nucleus</keyword>
<dbReference type="GO" id="GO:0070682">
    <property type="term" value="P:proteasome regulatory particle assembly"/>
    <property type="evidence" value="ECO:0007669"/>
    <property type="project" value="UniProtKB-ARBA"/>
</dbReference>
<comment type="similarity">
    <text evidence="3 11">Belongs to the AAA ATPase family.</text>
</comment>
<gene>
    <name evidence="14" type="ORF">HANVADRAFT_25389</name>
</gene>
<evidence type="ECO:0000256" key="5">
    <source>
        <dbReference type="ARBA" id="ARBA00022741"/>
    </source>
</evidence>
<evidence type="ECO:0000313" key="14">
    <source>
        <dbReference type="EMBL" id="OBA26339.1"/>
    </source>
</evidence>
<feature type="domain" description="AAA+ ATPase" evidence="13">
    <location>
        <begin position="206"/>
        <end position="345"/>
    </location>
</feature>
<dbReference type="GO" id="GO:0016887">
    <property type="term" value="F:ATP hydrolysis activity"/>
    <property type="evidence" value="ECO:0007669"/>
    <property type="project" value="InterPro"/>
</dbReference>
<dbReference type="Pfam" id="PF00004">
    <property type="entry name" value="AAA"/>
    <property type="match status" value="1"/>
</dbReference>
<evidence type="ECO:0000256" key="3">
    <source>
        <dbReference type="ARBA" id="ARBA00006914"/>
    </source>
</evidence>
<dbReference type="GO" id="GO:0005737">
    <property type="term" value="C:cytoplasm"/>
    <property type="evidence" value="ECO:0007669"/>
    <property type="project" value="UniProtKB-SubCell"/>
</dbReference>
<dbReference type="FunFam" id="3.40.50.300:FF:000033">
    <property type="entry name" value="26S protease regulatory subunit 6B"/>
    <property type="match status" value="1"/>
</dbReference>
<dbReference type="InterPro" id="IPR027417">
    <property type="entry name" value="P-loop_NTPase"/>
</dbReference>
<evidence type="ECO:0000313" key="15">
    <source>
        <dbReference type="Proteomes" id="UP000092321"/>
    </source>
</evidence>
<dbReference type="PROSITE" id="PS00674">
    <property type="entry name" value="AAA"/>
    <property type="match status" value="1"/>
</dbReference>